<keyword evidence="3" id="KW-1185">Reference proteome</keyword>
<accession>A0A4S8I8S0</accession>
<name>A0A4S8I8S0_MUSBA</name>
<sequence length="61" mass="6597">MPRAARGLQAQRGDLLTIPRPDAPKKYGERHLRLCRVISGGLVYEISPKSSATSDGMDSDG</sequence>
<dbReference type="Proteomes" id="UP000317650">
    <property type="component" value="Chromosome 2"/>
</dbReference>
<dbReference type="EMBL" id="PYDT01000011">
    <property type="protein sequence ID" value="THU44291.1"/>
    <property type="molecule type" value="Genomic_DNA"/>
</dbReference>
<gene>
    <name evidence="2" type="ORF">C4D60_Mb02t05860</name>
</gene>
<protein>
    <submittedName>
        <fullName evidence="2">Uncharacterized protein</fullName>
    </submittedName>
</protein>
<dbReference type="AlphaFoldDB" id="A0A4S8I8S0"/>
<comment type="caution">
    <text evidence="2">The sequence shown here is derived from an EMBL/GenBank/DDBJ whole genome shotgun (WGS) entry which is preliminary data.</text>
</comment>
<organism evidence="2 3">
    <name type="scientific">Musa balbisiana</name>
    <name type="common">Banana</name>
    <dbReference type="NCBI Taxonomy" id="52838"/>
    <lineage>
        <taxon>Eukaryota</taxon>
        <taxon>Viridiplantae</taxon>
        <taxon>Streptophyta</taxon>
        <taxon>Embryophyta</taxon>
        <taxon>Tracheophyta</taxon>
        <taxon>Spermatophyta</taxon>
        <taxon>Magnoliopsida</taxon>
        <taxon>Liliopsida</taxon>
        <taxon>Zingiberales</taxon>
        <taxon>Musaceae</taxon>
        <taxon>Musa</taxon>
    </lineage>
</organism>
<evidence type="ECO:0000313" key="2">
    <source>
        <dbReference type="EMBL" id="THU44291.1"/>
    </source>
</evidence>
<evidence type="ECO:0000313" key="3">
    <source>
        <dbReference type="Proteomes" id="UP000317650"/>
    </source>
</evidence>
<proteinExistence type="predicted"/>
<reference evidence="2 3" key="1">
    <citation type="journal article" date="2019" name="Nat. Plants">
        <title>Genome sequencing of Musa balbisiana reveals subgenome evolution and function divergence in polyploid bananas.</title>
        <authorList>
            <person name="Yao X."/>
        </authorList>
    </citation>
    <scope>NUCLEOTIDE SEQUENCE [LARGE SCALE GENOMIC DNA]</scope>
    <source>
        <strain evidence="3">cv. DH-PKW</strain>
        <tissue evidence="2">Leaves</tissue>
    </source>
</reference>
<evidence type="ECO:0000256" key="1">
    <source>
        <dbReference type="SAM" id="MobiDB-lite"/>
    </source>
</evidence>
<feature type="region of interest" description="Disordered" evidence="1">
    <location>
        <begin position="1"/>
        <end position="23"/>
    </location>
</feature>